<dbReference type="OMA" id="FASMPSW"/>
<dbReference type="SUPFAM" id="SSF51735">
    <property type="entry name" value="NAD(P)-binding Rossmann-fold domains"/>
    <property type="match status" value="1"/>
</dbReference>
<dbReference type="Proteomes" id="UP000002195">
    <property type="component" value="Unassembled WGS sequence"/>
</dbReference>
<dbReference type="KEGG" id="ddi:DDB_G0275559"/>
<keyword evidence="3" id="KW-1185">Reference proteome</keyword>
<organism evidence="2 3">
    <name type="scientific">Dictyostelium discoideum</name>
    <name type="common">Social amoeba</name>
    <dbReference type="NCBI Taxonomy" id="44689"/>
    <lineage>
        <taxon>Eukaryota</taxon>
        <taxon>Amoebozoa</taxon>
        <taxon>Evosea</taxon>
        <taxon>Eumycetozoa</taxon>
        <taxon>Dictyostelia</taxon>
        <taxon>Dictyosteliales</taxon>
        <taxon>Dictyosteliaceae</taxon>
        <taxon>Dictyostelium</taxon>
    </lineage>
</organism>
<protein>
    <submittedName>
        <fullName evidence="2">Short-chain dehydrogenase/reductase family protein</fullName>
    </submittedName>
</protein>
<dbReference type="PRINTS" id="PR00080">
    <property type="entry name" value="SDRFAMILY"/>
</dbReference>
<dbReference type="AlphaFoldDB" id="Q869L6"/>
<evidence type="ECO:0000313" key="2">
    <source>
        <dbReference type="EMBL" id="EAL69530.1"/>
    </source>
</evidence>
<dbReference type="EMBL" id="AAFI02000013">
    <property type="protein sequence ID" value="EAL69530.1"/>
    <property type="molecule type" value="Genomic_DNA"/>
</dbReference>
<dbReference type="InterPro" id="IPR002347">
    <property type="entry name" value="SDR_fam"/>
</dbReference>
<dbReference type="PANTHER" id="PTHR43976">
    <property type="entry name" value="SHORT CHAIN DEHYDROGENASE"/>
    <property type="match status" value="1"/>
</dbReference>
<sequence length="290" mass="32263">MEPIFKSEDRIWYVTGTSSGLGLNLVTQLAKKPNTKVVAITRNPAETKSRIDPELLENVFIIKADVTNEESVKESIKQTMEKFGRIDCVVNNAGFGIAGAVEEISNEEMRKIFDVNFFGLLNVIRNVNPILREQRSGFIFNISSVAGWLGLGELSAYCSSKFAVTGLTISLEQEMAQFGVKVVLVSPSGFKSSFVDTGMSLPKNRIDVYKTDDRCVWLDDIVNNARGNPDKFSEVVINISESENPPKNIFLGTHAMQFMRGWFAAQTAELEKNLPITIGTDYENAPKIEY</sequence>
<dbReference type="PRINTS" id="PR00081">
    <property type="entry name" value="GDHRDH"/>
</dbReference>
<dbReference type="HOGENOM" id="CLU_010194_2_9_1"/>
<dbReference type="InterPro" id="IPR051911">
    <property type="entry name" value="SDR_oxidoreductase"/>
</dbReference>
<dbReference type="RefSeq" id="XP_643454.1">
    <property type="nucleotide sequence ID" value="XM_638362.1"/>
</dbReference>
<gene>
    <name evidence="2" type="ORF">DDB_G0275559</name>
</gene>
<dbReference type="CDD" id="cd05374">
    <property type="entry name" value="17beta-HSD-like_SDR_c"/>
    <property type="match status" value="1"/>
</dbReference>
<accession>Q869L6</accession>
<dbReference type="InterPro" id="IPR036291">
    <property type="entry name" value="NAD(P)-bd_dom_sf"/>
</dbReference>
<dbReference type="eggNOG" id="KOG1205">
    <property type="taxonomic scope" value="Eukaryota"/>
</dbReference>
<dbReference type="SMR" id="Q869L6"/>
<comment type="similarity">
    <text evidence="1">Belongs to the short-chain dehydrogenases/reductases (SDR) family.</text>
</comment>
<dbReference type="VEuPathDB" id="AmoebaDB:DDB_G0275559"/>
<dbReference type="GeneID" id="8620039"/>
<comment type="caution">
    <text evidence="2">The sequence shown here is derived from an EMBL/GenBank/DDBJ whole genome shotgun (WGS) entry which is preliminary data.</text>
</comment>
<evidence type="ECO:0000313" key="3">
    <source>
        <dbReference type="Proteomes" id="UP000002195"/>
    </source>
</evidence>
<dbReference type="FunCoup" id="Q869L6">
    <property type="interactions" value="5"/>
</dbReference>
<accession>Q553F9</accession>
<dbReference type="dictyBase" id="DDB_G0275559"/>
<reference evidence="2 3" key="1">
    <citation type="journal article" date="2005" name="Nature">
        <title>The genome of the social amoeba Dictyostelium discoideum.</title>
        <authorList>
            <consortium name="The Dictyostelium discoideum Sequencing Consortium"/>
            <person name="Eichinger L."/>
            <person name="Pachebat J.A."/>
            <person name="Glockner G."/>
            <person name="Rajandream M.A."/>
            <person name="Sucgang R."/>
            <person name="Berriman M."/>
            <person name="Song J."/>
            <person name="Olsen R."/>
            <person name="Szafranski K."/>
            <person name="Xu Q."/>
            <person name="Tunggal B."/>
            <person name="Kummerfeld S."/>
            <person name="Madera M."/>
            <person name="Konfortov B.A."/>
            <person name="Rivero F."/>
            <person name="Bankier A.T."/>
            <person name="Lehmann R."/>
            <person name="Hamlin N."/>
            <person name="Davies R."/>
            <person name="Gaudet P."/>
            <person name="Fey P."/>
            <person name="Pilcher K."/>
            <person name="Chen G."/>
            <person name="Saunders D."/>
            <person name="Sodergren E."/>
            <person name="Davis P."/>
            <person name="Kerhornou A."/>
            <person name="Nie X."/>
            <person name="Hall N."/>
            <person name="Anjard C."/>
            <person name="Hemphill L."/>
            <person name="Bason N."/>
            <person name="Farbrother P."/>
            <person name="Desany B."/>
            <person name="Just E."/>
            <person name="Morio T."/>
            <person name="Rost R."/>
            <person name="Churcher C."/>
            <person name="Cooper J."/>
            <person name="Haydock S."/>
            <person name="van Driessche N."/>
            <person name="Cronin A."/>
            <person name="Goodhead I."/>
            <person name="Muzny D."/>
            <person name="Mourier T."/>
            <person name="Pain A."/>
            <person name="Lu M."/>
            <person name="Harper D."/>
            <person name="Lindsay R."/>
            <person name="Hauser H."/>
            <person name="James K."/>
            <person name="Quiles M."/>
            <person name="Madan Babu M."/>
            <person name="Saito T."/>
            <person name="Buchrieser C."/>
            <person name="Wardroper A."/>
            <person name="Felder M."/>
            <person name="Thangavelu M."/>
            <person name="Johnson D."/>
            <person name="Knights A."/>
            <person name="Loulseged H."/>
            <person name="Mungall K."/>
            <person name="Oliver K."/>
            <person name="Price C."/>
            <person name="Quail M.A."/>
            <person name="Urushihara H."/>
            <person name="Hernandez J."/>
            <person name="Rabbinowitsch E."/>
            <person name="Steffen D."/>
            <person name="Sanders M."/>
            <person name="Ma J."/>
            <person name="Kohara Y."/>
            <person name="Sharp S."/>
            <person name="Simmonds M."/>
            <person name="Spiegler S."/>
            <person name="Tivey A."/>
            <person name="Sugano S."/>
            <person name="White B."/>
            <person name="Walker D."/>
            <person name="Woodward J."/>
            <person name="Winckler T."/>
            <person name="Tanaka Y."/>
            <person name="Shaulsky G."/>
            <person name="Schleicher M."/>
            <person name="Weinstock G."/>
            <person name="Rosenthal A."/>
            <person name="Cox E.C."/>
            <person name="Chisholm R.L."/>
            <person name="Gibbs R."/>
            <person name="Loomis W.F."/>
            <person name="Platzer M."/>
            <person name="Kay R.R."/>
            <person name="Williams J."/>
            <person name="Dear P.H."/>
            <person name="Noegel A.A."/>
            <person name="Barrell B."/>
            <person name="Kuspa A."/>
        </authorList>
    </citation>
    <scope>NUCLEOTIDE SEQUENCE [LARGE SCALE GENOMIC DNA]</scope>
    <source>
        <strain evidence="2 3">AX4</strain>
    </source>
</reference>
<dbReference type="InParanoid" id="Q869L6"/>
<proteinExistence type="inferred from homology"/>
<dbReference type="PANTHER" id="PTHR43976:SF8">
    <property type="entry name" value="SHORT-CHAIN DEHYDROGENASE_REDUCTASE FAMILY PROTEIN"/>
    <property type="match status" value="1"/>
</dbReference>
<name>Q869L6_DICDI</name>
<dbReference type="PhylomeDB" id="Q869L6"/>
<evidence type="ECO:0000256" key="1">
    <source>
        <dbReference type="RuleBase" id="RU000363"/>
    </source>
</evidence>
<dbReference type="PaxDb" id="44689-DDB0238156"/>
<dbReference type="STRING" id="44689.Q869L6"/>
<dbReference type="Gene3D" id="3.40.50.720">
    <property type="entry name" value="NAD(P)-binding Rossmann-like Domain"/>
    <property type="match status" value="1"/>
</dbReference>
<dbReference type="Pfam" id="PF00106">
    <property type="entry name" value="adh_short"/>
    <property type="match status" value="1"/>
</dbReference>